<dbReference type="InterPro" id="IPR014875">
    <property type="entry name" value="Mor_transcription_activator"/>
</dbReference>
<organism evidence="3 4">
    <name type="scientific">Comamonas suwonensis</name>
    <dbReference type="NCBI Taxonomy" id="2606214"/>
    <lineage>
        <taxon>Bacteria</taxon>
        <taxon>Pseudomonadati</taxon>
        <taxon>Pseudomonadota</taxon>
        <taxon>Betaproteobacteria</taxon>
        <taxon>Burkholderiales</taxon>
        <taxon>Comamonadaceae</taxon>
        <taxon>Comamonas</taxon>
    </lineage>
</organism>
<protein>
    <recommendedName>
        <fullName evidence="2">Mor transcription activator domain-containing protein</fullName>
    </recommendedName>
</protein>
<dbReference type="Proteomes" id="UP000530032">
    <property type="component" value="Unassembled WGS sequence"/>
</dbReference>
<comment type="caution">
    <text evidence="3">The sequence shown here is derived from an EMBL/GenBank/DDBJ whole genome shotgun (WGS) entry which is preliminary data.</text>
</comment>
<gene>
    <name evidence="3" type="ORF">HF327_018395</name>
</gene>
<reference evidence="3" key="1">
    <citation type="submission" date="2020-12" db="EMBL/GenBank/DDBJ databases">
        <title>Comamonas sp. nov., isolated from stream water.</title>
        <authorList>
            <person name="Park K.-H."/>
        </authorList>
    </citation>
    <scope>NUCLEOTIDE SEQUENCE</scope>
    <source>
        <strain evidence="3">EJ-4</strain>
    </source>
</reference>
<evidence type="ECO:0000313" key="4">
    <source>
        <dbReference type="Proteomes" id="UP000530032"/>
    </source>
</evidence>
<feature type="region of interest" description="Disordered" evidence="1">
    <location>
        <begin position="1"/>
        <end position="31"/>
    </location>
</feature>
<proteinExistence type="predicted"/>
<evidence type="ECO:0000256" key="1">
    <source>
        <dbReference type="SAM" id="MobiDB-lite"/>
    </source>
</evidence>
<dbReference type="Gene3D" id="1.10.10.60">
    <property type="entry name" value="Homeodomain-like"/>
    <property type="match status" value="1"/>
</dbReference>
<evidence type="ECO:0000313" key="3">
    <source>
        <dbReference type="EMBL" id="MBI1626454.1"/>
    </source>
</evidence>
<feature type="domain" description="Mor transcription activator" evidence="2">
    <location>
        <begin position="43"/>
        <end position="118"/>
    </location>
</feature>
<evidence type="ECO:0000259" key="2">
    <source>
        <dbReference type="Pfam" id="PF08765"/>
    </source>
</evidence>
<dbReference type="InterPro" id="IPR009057">
    <property type="entry name" value="Homeodomain-like_sf"/>
</dbReference>
<dbReference type="SUPFAM" id="SSF46689">
    <property type="entry name" value="Homeodomain-like"/>
    <property type="match status" value="1"/>
</dbReference>
<dbReference type="EMBL" id="JABBCQ020000019">
    <property type="protein sequence ID" value="MBI1626454.1"/>
    <property type="molecule type" value="Genomic_DNA"/>
</dbReference>
<dbReference type="AlphaFoldDB" id="A0A843BBT1"/>
<sequence length="124" mass="13900">MQAQAAQAQPAIKTMNEKNSSSTPPVPSNNKLDPIAVLREELAAAALCHGVERVEDLTEELVRRYVQRLGGVQVYVPIERSLKRERLAREIRASFDGRNARELAQRFGVSLRQVQRILLTPLKA</sequence>
<name>A0A843BBT1_9BURK</name>
<keyword evidence="4" id="KW-1185">Reference proteome</keyword>
<accession>A0A843BBT1</accession>
<dbReference type="Pfam" id="PF08765">
    <property type="entry name" value="Mor"/>
    <property type="match status" value="1"/>
</dbReference>